<sequence length="1423" mass="153825">MKHIRQILLDKTALIRISFAESKGDPAEIALTKSRFEGLTDDEVQFLSIKEPYQGAGRFIGKIKIVGRDGFEFTQQWSPGDTVPVLHDKDTTTIPSLEALKKIIVPGKYFVEDINELCLVIKAGMDVEEIQTLLGFRFEPGELELRLKHLNVKSVIVDGSLPVNQITPNADGTLSDGTALEVTRETSFEGGFAANPFAPKQFVTVARTNDAPIMGGTIDKQFRAEFVGTYRNGEVIEGTLDDQNQYTLELDVANETTDDLRLKVNVGVDADKVTDVYSVEYVDEHWTIDQYTVAVDKPRAGLPLRFAGALTGAFTNRPWGYGDLQPKIVLTEVGVEPVEYDFLEDGTFDITHTPTKAGEMDVKFICGLPQDLNFAADTFTIMDELQLTDLVLGQLVADKTEVNADELVTLTSTLKSEDDLTMTSAQVSVMVDGNAVHQITPDEDGQLKYVYDVENDDLEPKVFQVKFSYPTGDSNIVEITVNATEQTPGRFEIILSEGELFKDGELRFKIYDTKDRPMVGTSGTWRREGGDPTPYVADGEEYVATISSPAGATEAMVESITLKCQALEEPVDFTWNLVIRFSEIRMDDGLPTSGVVGDPLLLSGLTLDQLGDAFPNVALKLFTNDDAGQDLTSSDQGVFQWLTNEDTVGEFVYRFEDAEGTVSAEHRVMWARVPRLNTLSMDSTYPTPIWTDETIDIAGRATDQYGDPYVVGEATLTRPDGTEITSALTETGYNFAGEAYIATDSLNQSYTVTVEDKSVGLSLTWKEKTPPVFNTFSLSPILVSIGEDYVATGEFATDHGMDMTGEVIKVTDDSGVEHDAVCDVDGAFSVTLTAAQSGAHKITATSLTYPDQTIEADLSVREASRPVEIDVIDEYETSNTFEGKTAIITGGILDQFNAYMETEVTATLDGQPVANTSADPLKFEFQVSSDVVATKTLTITSGVLSRDVVIKWAEIVYDITAVKFSPESVLQGTPFNFQGTLVSPGGGDVSGKEVELILSSDQSVLTTVTTEPDGTFAGSYTTNTPGTFSSSLRYGKVVKGPYTTVIVEKMVPTTVSGAGTTPITHYTNTDLSFSILVRDQRNNNMVDVEVVMTDELGNELGRTNTIFNGRATFNVQHAVAETKTYTFTSGEASDSNQVTFVGKDVATQINQIDPIDNDVDAGQPIAVKVELLNGKDAIITGVTPTYSYTGAGTVEQTGTTFVVTEATDGVETLTIESGDASLDVALTWAVAPPKFSSMELVNPPSTATVGEKLVLTLRTLDQYGDPIGGESVAVQYGDGDPSIRNSNSSGELILNIDGTEPGDVTYKFSRGTIPAIEHTVTWEAAVVEPVYSAIVVLSGETEGIVGQDVPVVVATVDQNGDPMPNQTIVWDNGGIPFPVTSSGPDGTKQFTMSVNSAGSVTYRFGDGSSNVTKATHTINWTNA</sequence>
<organism evidence="1 2">
    <name type="scientific">Vibrio phage pTD1</name>
    <dbReference type="NCBI Taxonomy" id="1938577"/>
    <lineage>
        <taxon>Viruses</taxon>
        <taxon>Duplodnaviria</taxon>
        <taxon>Heunggongvirae</taxon>
        <taxon>Uroviricota</taxon>
        <taxon>Caudoviricetes</taxon>
        <taxon>Chimalliviridae</taxon>
        <taxon>Gorgonvirinae</taxon>
        <taxon>Tidunavirus</taxon>
        <taxon>Tidunavirus pTD1</taxon>
    </lineage>
</organism>
<evidence type="ECO:0000313" key="1">
    <source>
        <dbReference type="EMBL" id="BAW98229.1"/>
    </source>
</evidence>
<name>A0A1Q2U2N8_9CAUD</name>
<dbReference type="RefSeq" id="YP_009599307.1">
    <property type="nucleotide sequence ID" value="NC_041916.1"/>
</dbReference>
<dbReference type="EMBL" id="AP017972">
    <property type="protein sequence ID" value="BAW98229.1"/>
    <property type="molecule type" value="Genomic_DNA"/>
</dbReference>
<evidence type="ECO:0000313" key="2">
    <source>
        <dbReference type="Proteomes" id="UP000221243"/>
    </source>
</evidence>
<dbReference type="KEGG" id="vg:40075036"/>
<dbReference type="Proteomes" id="UP000221243">
    <property type="component" value="Segment"/>
</dbReference>
<reference evidence="1 2" key="1">
    <citation type="submission" date="2017-01" db="EMBL/GenBank/DDBJ databases">
        <title>Complete Genome Sequence of Vibrio Parahaemolyticus Bacteriophage pTD1.</title>
        <authorList>
            <person name="Midorikawa Y."/>
            <person name="Sano M."/>
        </authorList>
    </citation>
    <scope>NUCLEOTIDE SEQUENCE [LARGE SCALE GENOMIC DNA]</scope>
    <source>
        <strain evidence="1">PTD1</strain>
    </source>
</reference>
<accession>A0A1Q2U2N8</accession>
<dbReference type="GeneID" id="40075036"/>
<keyword evidence="2" id="KW-1185">Reference proteome</keyword>
<proteinExistence type="predicted"/>
<protein>
    <submittedName>
        <fullName evidence="1">Putative hemagglutinin/hemolysin-related protein</fullName>
    </submittedName>
</protein>